<dbReference type="PANTHER" id="PTHR34047">
    <property type="entry name" value="NUCLEAR INTRON MATURASE 1, MITOCHONDRIAL-RELATED"/>
    <property type="match status" value="1"/>
</dbReference>
<organism evidence="2">
    <name type="scientific">Amicula sp. isolate GU52X-4 cfCalB7</name>
    <dbReference type="NCBI Taxonomy" id="3003489"/>
    <lineage>
        <taxon>Eukaryota</taxon>
        <taxon>Sar</taxon>
        <taxon>Stramenopiles</taxon>
        <taxon>Ochrophyta</taxon>
        <taxon>Bacillariophyta</taxon>
        <taxon>Bacillariophyceae</taxon>
        <taxon>Bacillariophycidae</taxon>
        <taxon>Naviculales</taxon>
        <taxon>Naviculaceae</taxon>
        <taxon>Amicula</taxon>
    </lineage>
</organism>
<proteinExistence type="predicted"/>
<reference evidence="2" key="1">
    <citation type="submission" date="2022-04" db="EMBL/GenBank/DDBJ databases">
        <title>A new insight into Amicula, a genus of tiny marine littoral diatoms with the description of two new tropical species and the largest mitogenome known for a stramenopile.</title>
        <authorList>
            <person name="Gastineau R."/>
            <person name="Li C."/>
            <person name="Ashworth M.P."/>
            <person name="Witkowski A."/>
            <person name="Turmel M."/>
            <person name="Gorecka E."/>
            <person name="Frankovich T.A."/>
            <person name="Wachnicka A."/>
            <person name="Lobban C.S."/>
            <person name="Theriot E.C."/>
            <person name="Otis C."/>
            <person name="Dabek P."/>
            <person name="Binczewska A."/>
            <person name="Lemieux C."/>
        </authorList>
    </citation>
    <scope>NUCLEOTIDE SEQUENCE</scope>
    <source>
        <strain evidence="2">GU52X-4 cfCalB7</strain>
    </source>
</reference>
<gene>
    <name evidence="2" type="primary">orf159</name>
</gene>
<sequence>MKANINSISNWNKINCKKIEKDVFKLQRKIFKYKKKNEKRKIHRTQMIIINSFKSKLLAVRKVTQDNKNKKTPGVDGVKEVSVKQRLELARIIKIDGLAMLIRRIYIPKKDETQRTLKIPIIKDRAKQKLALLALEPEWEAKFDSNSYGFRPGRSPKMS</sequence>
<keyword evidence="2" id="KW-0496">Mitochondrion</keyword>
<dbReference type="EMBL" id="ON390794">
    <property type="protein sequence ID" value="WAK85040.1"/>
    <property type="molecule type" value="Genomic_DNA"/>
</dbReference>
<name>A0A9E8YZM8_9STRA</name>
<dbReference type="InterPro" id="IPR051083">
    <property type="entry name" value="GrpII_Intron_Splice-Mob/Def"/>
</dbReference>
<dbReference type="InterPro" id="IPR043502">
    <property type="entry name" value="DNA/RNA_pol_sf"/>
</dbReference>
<accession>A0A9E8YZM8</accession>
<dbReference type="SUPFAM" id="SSF56672">
    <property type="entry name" value="DNA/RNA polymerases"/>
    <property type="match status" value="1"/>
</dbReference>
<evidence type="ECO:0000259" key="1">
    <source>
        <dbReference type="Pfam" id="PF13655"/>
    </source>
</evidence>
<dbReference type="InterPro" id="IPR025960">
    <property type="entry name" value="RVT_N"/>
</dbReference>
<protein>
    <recommendedName>
        <fullName evidence="1">Reverse transcriptase N-terminal domain-containing protein</fullName>
    </recommendedName>
</protein>
<dbReference type="Pfam" id="PF13655">
    <property type="entry name" value="RVT_N"/>
    <property type="match status" value="1"/>
</dbReference>
<geneLocation type="mitochondrion" evidence="2"/>
<dbReference type="PANTHER" id="PTHR34047:SF10">
    <property type="entry name" value="GROUP II INTRON-ASSOCIATED OPEN READING FRAME"/>
    <property type="match status" value="1"/>
</dbReference>
<dbReference type="AlphaFoldDB" id="A0A9E8YZM8"/>
<feature type="domain" description="Reverse transcriptase N-terminal" evidence="1">
    <location>
        <begin position="11"/>
        <end position="91"/>
    </location>
</feature>
<evidence type="ECO:0000313" key="2">
    <source>
        <dbReference type="EMBL" id="WAK85040.1"/>
    </source>
</evidence>